<reference evidence="2 3" key="1">
    <citation type="submission" date="2019-09" db="EMBL/GenBank/DDBJ databases">
        <title>Goodfellowia gen. nov., a new genus of the Pseudonocardineae related to Actinoalloteichus, containing Goodfellowia coeruleoviolacea gen. nov., comb. nov. gen. nov., comb. nov.</title>
        <authorList>
            <person name="Labeda D."/>
        </authorList>
    </citation>
    <scope>NUCLEOTIDE SEQUENCE [LARGE SCALE GENOMIC DNA]</scope>
    <source>
        <strain evidence="2 3">AN110305</strain>
    </source>
</reference>
<dbReference type="AlphaFoldDB" id="A0A5B2XEI8"/>
<dbReference type="OrthoDB" id="3691226at2"/>
<evidence type="ECO:0000313" key="3">
    <source>
        <dbReference type="Proteomes" id="UP000323454"/>
    </source>
</evidence>
<keyword evidence="1" id="KW-0732">Signal</keyword>
<sequence length="204" mass="20755">MRRLAVLGVAVSAGCAVALTGCAAAKRAPVAAPQIPTIVASTAVTTTVAPADRPLPDDCKLVVPAVDVDGVVGQPLDGQPARILGVPEPTVGRTGKLDCYYGIPEGRTIASAAIVIGLATYADEASAQQRVRDSVDSERQDGAGVADIAVEKMQGKLVTGKTERMVIGSLGRTTYVVRAKNGVFPDDKVGAALAALAVKALTPK</sequence>
<dbReference type="EMBL" id="VUOB01000027">
    <property type="protein sequence ID" value="KAA2261656.1"/>
    <property type="molecule type" value="Genomic_DNA"/>
</dbReference>
<dbReference type="Proteomes" id="UP000323454">
    <property type="component" value="Unassembled WGS sequence"/>
</dbReference>
<accession>A0A5B2XEI8</accession>
<reference evidence="2 3" key="2">
    <citation type="submission" date="2019-09" db="EMBL/GenBank/DDBJ databases">
        <authorList>
            <person name="Jin C."/>
        </authorList>
    </citation>
    <scope>NUCLEOTIDE SEQUENCE [LARGE SCALE GENOMIC DNA]</scope>
    <source>
        <strain evidence="2 3">AN110305</strain>
    </source>
</reference>
<evidence type="ECO:0000256" key="1">
    <source>
        <dbReference type="SAM" id="SignalP"/>
    </source>
</evidence>
<dbReference type="PROSITE" id="PS51257">
    <property type="entry name" value="PROKAR_LIPOPROTEIN"/>
    <property type="match status" value="1"/>
</dbReference>
<protein>
    <recommendedName>
        <fullName evidence="4">DUF3558 domain-containing protein</fullName>
    </recommendedName>
</protein>
<name>A0A5B2XEI8_9PSEU</name>
<evidence type="ECO:0000313" key="2">
    <source>
        <dbReference type="EMBL" id="KAA2261656.1"/>
    </source>
</evidence>
<gene>
    <name evidence="2" type="ORF">F0L68_16240</name>
</gene>
<keyword evidence="3" id="KW-1185">Reference proteome</keyword>
<evidence type="ECO:0008006" key="4">
    <source>
        <dbReference type="Google" id="ProtNLM"/>
    </source>
</evidence>
<feature type="chain" id="PRO_5038559044" description="DUF3558 domain-containing protein" evidence="1">
    <location>
        <begin position="19"/>
        <end position="204"/>
    </location>
</feature>
<feature type="signal peptide" evidence="1">
    <location>
        <begin position="1"/>
        <end position="18"/>
    </location>
</feature>
<proteinExistence type="predicted"/>
<organism evidence="2 3">
    <name type="scientific">Solihabitans fulvus</name>
    <dbReference type="NCBI Taxonomy" id="1892852"/>
    <lineage>
        <taxon>Bacteria</taxon>
        <taxon>Bacillati</taxon>
        <taxon>Actinomycetota</taxon>
        <taxon>Actinomycetes</taxon>
        <taxon>Pseudonocardiales</taxon>
        <taxon>Pseudonocardiaceae</taxon>
        <taxon>Solihabitans</taxon>
    </lineage>
</organism>
<comment type="caution">
    <text evidence="2">The sequence shown here is derived from an EMBL/GenBank/DDBJ whole genome shotgun (WGS) entry which is preliminary data.</text>
</comment>